<name>A0ABT6H9A6_9BACI</name>
<proteinExistence type="predicted"/>
<dbReference type="PROSITE" id="PS50965">
    <property type="entry name" value="NERD"/>
    <property type="match status" value="1"/>
</dbReference>
<dbReference type="EMBL" id="JARULN010000026">
    <property type="protein sequence ID" value="MDG5755388.1"/>
    <property type="molecule type" value="Genomic_DNA"/>
</dbReference>
<evidence type="ECO:0000259" key="1">
    <source>
        <dbReference type="PROSITE" id="PS50965"/>
    </source>
</evidence>
<dbReference type="Pfam" id="PF08378">
    <property type="entry name" value="NERD"/>
    <property type="match status" value="1"/>
</dbReference>
<dbReference type="RefSeq" id="WP_278018610.1">
    <property type="nucleotide sequence ID" value="NZ_JARRRY010000025.1"/>
</dbReference>
<accession>A0ABT6H9A6</accession>
<comment type="caution">
    <text evidence="2">The sequence shown here is derived from an EMBL/GenBank/DDBJ whole genome shotgun (WGS) entry which is preliminary data.</text>
</comment>
<dbReference type="InterPro" id="IPR011528">
    <property type="entry name" value="NERD"/>
</dbReference>
<evidence type="ECO:0000313" key="3">
    <source>
        <dbReference type="Proteomes" id="UP001218246"/>
    </source>
</evidence>
<protein>
    <submittedName>
        <fullName evidence="2">Nuclease-related domain-containing protein</fullName>
    </submittedName>
</protein>
<dbReference type="Proteomes" id="UP001218246">
    <property type="component" value="Unassembled WGS sequence"/>
</dbReference>
<sequence>MILKQRGIPRNLKFASSLHARRELTEEEGRTYRAYRKGFEGEKQFDDWINPVAENAVVLHDLLLEHLNSVFQIDSLFIQRNTIHLFEVKNLENEYYIEGEIWFSGSQQEINNPINQLRKTISQFKRLLQQHRLTYHVEPHLIFINPTFILYGAPKNTPITMYPQLPKLLQKLAMPAQITNQELELGNKLIEIHENTKTIISAPDYTYEKLDKGLVCPDCCKLYPISLGRYVTCATCGHREEKSLAIERAVDEFMFLFPNEKVTNRRMREWCGINSKRVIRNVLDRKLTLQPLNKYAFYS</sequence>
<organism evidence="2 3">
    <name type="scientific">Ectobacillus antri</name>
    <dbReference type="NCBI Taxonomy" id="2486280"/>
    <lineage>
        <taxon>Bacteria</taxon>
        <taxon>Bacillati</taxon>
        <taxon>Bacillota</taxon>
        <taxon>Bacilli</taxon>
        <taxon>Bacillales</taxon>
        <taxon>Bacillaceae</taxon>
        <taxon>Ectobacillus</taxon>
    </lineage>
</organism>
<reference evidence="2 3" key="1">
    <citation type="submission" date="2023-04" db="EMBL/GenBank/DDBJ databases">
        <title>Ectobacillus antri isolated from activated sludge.</title>
        <authorList>
            <person name="Yan P."/>
            <person name="Liu X."/>
        </authorList>
    </citation>
    <scope>NUCLEOTIDE SEQUENCE [LARGE SCALE GENOMIC DNA]</scope>
    <source>
        <strain evidence="2 3">C18H</strain>
    </source>
</reference>
<gene>
    <name evidence="2" type="ORF">P6P90_15910</name>
</gene>
<feature type="domain" description="NERD" evidence="1">
    <location>
        <begin position="37"/>
        <end position="147"/>
    </location>
</feature>
<evidence type="ECO:0000313" key="2">
    <source>
        <dbReference type="EMBL" id="MDG5755388.1"/>
    </source>
</evidence>
<keyword evidence="3" id="KW-1185">Reference proteome</keyword>